<dbReference type="PROSITE" id="PS51257">
    <property type="entry name" value="PROKAR_LIPOPROTEIN"/>
    <property type="match status" value="1"/>
</dbReference>
<name>A0A940YGD7_9BURK</name>
<sequence>MSIRTLAILAASVSMVGCASIVNDTTQPMKLETKTADGQMVTGAECKISNDYGTISARSGESAMVRRSSKDLDISCKDPANPEAVGRAISRANAGLAGNILIGGGIGAIIDHSKGTAYTYPTWVQLVFGKTLVFDRSNEKDGMPVMGTEPTVAPK</sequence>
<keyword evidence="3" id="KW-1185">Reference proteome</keyword>
<feature type="signal peptide" evidence="1">
    <location>
        <begin position="1"/>
        <end position="19"/>
    </location>
</feature>
<gene>
    <name evidence="2" type="ORF">KAK03_16165</name>
</gene>
<organism evidence="2 3">
    <name type="scientific">Ideonella alba</name>
    <dbReference type="NCBI Taxonomy" id="2824118"/>
    <lineage>
        <taxon>Bacteria</taxon>
        <taxon>Pseudomonadati</taxon>
        <taxon>Pseudomonadota</taxon>
        <taxon>Betaproteobacteria</taxon>
        <taxon>Burkholderiales</taxon>
        <taxon>Sphaerotilaceae</taxon>
        <taxon>Ideonella</taxon>
    </lineage>
</organism>
<protein>
    <recommendedName>
        <fullName evidence="4">Lipoprotein</fullName>
    </recommendedName>
</protein>
<keyword evidence="1" id="KW-0732">Signal</keyword>
<comment type="caution">
    <text evidence="2">The sequence shown here is derived from an EMBL/GenBank/DDBJ whole genome shotgun (WGS) entry which is preliminary data.</text>
</comment>
<evidence type="ECO:0008006" key="4">
    <source>
        <dbReference type="Google" id="ProtNLM"/>
    </source>
</evidence>
<evidence type="ECO:0000313" key="2">
    <source>
        <dbReference type="EMBL" id="MBQ0932015.1"/>
    </source>
</evidence>
<proteinExistence type="predicted"/>
<dbReference type="EMBL" id="JAGQDD010000013">
    <property type="protein sequence ID" value="MBQ0932015.1"/>
    <property type="molecule type" value="Genomic_DNA"/>
</dbReference>
<dbReference type="AlphaFoldDB" id="A0A940YGD7"/>
<accession>A0A940YGD7</accession>
<dbReference type="RefSeq" id="WP_210855223.1">
    <property type="nucleotide sequence ID" value="NZ_JAGQDD010000013.1"/>
</dbReference>
<reference evidence="2 3" key="1">
    <citation type="submission" date="2021-04" db="EMBL/GenBank/DDBJ databases">
        <title>The genome sequence of Ideonella sp. 3Y2.</title>
        <authorList>
            <person name="Liu Y."/>
        </authorList>
    </citation>
    <scope>NUCLEOTIDE SEQUENCE [LARGE SCALE GENOMIC DNA]</scope>
    <source>
        <strain evidence="2 3">3Y2</strain>
    </source>
</reference>
<evidence type="ECO:0000256" key="1">
    <source>
        <dbReference type="SAM" id="SignalP"/>
    </source>
</evidence>
<feature type="chain" id="PRO_5037199290" description="Lipoprotein" evidence="1">
    <location>
        <begin position="20"/>
        <end position="155"/>
    </location>
</feature>
<evidence type="ECO:0000313" key="3">
    <source>
        <dbReference type="Proteomes" id="UP000676246"/>
    </source>
</evidence>
<dbReference type="Proteomes" id="UP000676246">
    <property type="component" value="Unassembled WGS sequence"/>
</dbReference>